<dbReference type="EMBL" id="JBFXLQ010000016">
    <property type="protein sequence ID" value="KAL2868004.1"/>
    <property type="molecule type" value="Genomic_DNA"/>
</dbReference>
<dbReference type="GeneID" id="98147880"/>
<comment type="caution">
    <text evidence="1">The sequence shown here is derived from an EMBL/GenBank/DDBJ whole genome shotgun (WGS) entry which is preliminary data.</text>
</comment>
<dbReference type="RefSeq" id="XP_070886983.1">
    <property type="nucleotide sequence ID" value="XM_071032808.1"/>
</dbReference>
<keyword evidence="2" id="KW-1185">Reference proteome</keyword>
<accession>A0ABR4LV03</accession>
<protein>
    <submittedName>
        <fullName evidence="1">Uncharacterized protein</fullName>
    </submittedName>
</protein>
<name>A0ABR4LV03_9EURO</name>
<gene>
    <name evidence="1" type="ORF">BJX67DRAFT_380557</name>
</gene>
<sequence length="249" mass="28898">MPSDSDDGASHSDQPKCLCHPRPIKPFQKLELVIRGSKPEQVCRLDQPKAQLDVVFELIGNTVSLRETVEDPTILKGTYSICLVLDTKKMRFENLIGLPNRSLLLTFRMRTSICAVQGRRKMLYKEKFEGFSASPPYSKLYNDFYLCDWSEQRLELLLPAERIVGWKTAALILKTFQRITPESWCHLVNMRHPPSLAGLDWREIERTLMPEKEEALSISTPDEEKEMHFLIEKKKAEKEAQKKVVFIRY</sequence>
<reference evidence="1 2" key="1">
    <citation type="submission" date="2024-07" db="EMBL/GenBank/DDBJ databases">
        <title>Section-level genome sequencing and comparative genomics of Aspergillus sections Usti and Cavernicolus.</title>
        <authorList>
            <consortium name="Lawrence Berkeley National Laboratory"/>
            <person name="Nybo J.L."/>
            <person name="Vesth T.C."/>
            <person name="Theobald S."/>
            <person name="Frisvad J.C."/>
            <person name="Larsen T.O."/>
            <person name="Kjaerboelling I."/>
            <person name="Rothschild-Mancinelli K."/>
            <person name="Lyhne E.K."/>
            <person name="Kogle M.E."/>
            <person name="Barry K."/>
            <person name="Clum A."/>
            <person name="Na H."/>
            <person name="Ledsgaard L."/>
            <person name="Lin J."/>
            <person name="Lipzen A."/>
            <person name="Kuo A."/>
            <person name="Riley R."/>
            <person name="Mondo S."/>
            <person name="Labutti K."/>
            <person name="Haridas S."/>
            <person name="Pangalinan J."/>
            <person name="Salamov A.A."/>
            <person name="Simmons B.A."/>
            <person name="Magnuson J.K."/>
            <person name="Chen J."/>
            <person name="Drula E."/>
            <person name="Henrissat B."/>
            <person name="Wiebenga A."/>
            <person name="Lubbers R.J."/>
            <person name="Gomes A.C."/>
            <person name="Macurrencykelacurrency M.R."/>
            <person name="Stajich J."/>
            <person name="Grigoriev I.V."/>
            <person name="Mortensen U.H."/>
            <person name="De Vries R.P."/>
            <person name="Baker S.E."/>
            <person name="Andersen M.R."/>
        </authorList>
    </citation>
    <scope>NUCLEOTIDE SEQUENCE [LARGE SCALE GENOMIC DNA]</scope>
    <source>
        <strain evidence="1 2">CBS 449.75</strain>
    </source>
</reference>
<organism evidence="1 2">
    <name type="scientific">Aspergillus lucknowensis</name>
    <dbReference type="NCBI Taxonomy" id="176173"/>
    <lineage>
        <taxon>Eukaryota</taxon>
        <taxon>Fungi</taxon>
        <taxon>Dikarya</taxon>
        <taxon>Ascomycota</taxon>
        <taxon>Pezizomycotina</taxon>
        <taxon>Eurotiomycetes</taxon>
        <taxon>Eurotiomycetidae</taxon>
        <taxon>Eurotiales</taxon>
        <taxon>Aspergillaceae</taxon>
        <taxon>Aspergillus</taxon>
        <taxon>Aspergillus subgen. Nidulantes</taxon>
    </lineage>
</organism>
<proteinExistence type="predicted"/>
<dbReference type="Proteomes" id="UP001610432">
    <property type="component" value="Unassembled WGS sequence"/>
</dbReference>
<evidence type="ECO:0000313" key="2">
    <source>
        <dbReference type="Proteomes" id="UP001610432"/>
    </source>
</evidence>
<evidence type="ECO:0000313" key="1">
    <source>
        <dbReference type="EMBL" id="KAL2868004.1"/>
    </source>
</evidence>